<name>A0ABS1SAB5_9RHOB</name>
<feature type="transmembrane region" description="Helical" evidence="2">
    <location>
        <begin position="375"/>
        <end position="399"/>
    </location>
</feature>
<dbReference type="InterPro" id="IPR029002">
    <property type="entry name" value="PLPC/GPLD1"/>
</dbReference>
<gene>
    <name evidence="4" type="ORF">JL111_18570</name>
</gene>
<keyword evidence="2" id="KW-1133">Transmembrane helix</keyword>
<sequence>MPGPALHHMIVDRLKANIQANKGLGDLDPADYAGLQALLADPTNLPYLFIGCHGPDPFFFNTKDLNPTLGKFVEIHNDLADFLRDFEKTLLSAVPQPVLDALEGFEELANEVIEDSALLSEIKQTFDDLNQLLTGFGALLTEALKKYVSDFNLFDIISHPYRDGAAEGEWWWFDAMHYRKTGKFAEAMLEATRDMSSPHHLYALGYLTHVAADTVGHAYVNLYCGGPYRSQAQRHKTGENFQDVFNLLNVTGADFNYSKLHHLYNFNFNGGPEPAEDPTAPSAFATFLADTLNKIYQEEPDADPDYAKSISASDIDDTYRLWYRFMKGFTESGTLPPPVAYSLNAELREVWDKTVDNLGDVGDFLEDAVDEAGDFGILSIFIILAALIAAAVMAAAAIADGIAGAIATLGTATIRYAACLIYEQLYNAFQMFRLAIALNGLAFPMREHLADPRFRQFMTPAFPDSTGVNAAAVAPFEPLLRFTPDFLSDPASTIFNQERHLIYPLTDGEKRNVVPAPGSYFNQPFTHPAFGRIPLDRELIDQLVALAQSPDREEAQLVSILGERTLGNALELSGVLYERWFRGGTLPDFNLDSDRGYGFLCWSQPGDAPNSPKPLQTNTSAADPTEVRVEFLP</sequence>
<evidence type="ECO:0000313" key="4">
    <source>
        <dbReference type="EMBL" id="MBL3675480.1"/>
    </source>
</evidence>
<evidence type="ECO:0000313" key="5">
    <source>
        <dbReference type="Proteomes" id="UP000644749"/>
    </source>
</evidence>
<organism evidence="4 5">
    <name type="scientific">Paracoccus aerius</name>
    <dbReference type="NCBI Taxonomy" id="1915382"/>
    <lineage>
        <taxon>Bacteria</taxon>
        <taxon>Pseudomonadati</taxon>
        <taxon>Pseudomonadota</taxon>
        <taxon>Alphaproteobacteria</taxon>
        <taxon>Rhodobacterales</taxon>
        <taxon>Paracoccaceae</taxon>
        <taxon>Paracoccus</taxon>
    </lineage>
</organism>
<feature type="domain" description="Phospholipase C/D" evidence="3">
    <location>
        <begin position="172"/>
        <end position="248"/>
    </location>
</feature>
<dbReference type="RefSeq" id="WP_191312664.1">
    <property type="nucleotide sequence ID" value="NZ_BNCL01000029.1"/>
</dbReference>
<accession>A0ABS1SAB5</accession>
<evidence type="ECO:0000256" key="1">
    <source>
        <dbReference type="SAM" id="MobiDB-lite"/>
    </source>
</evidence>
<feature type="region of interest" description="Disordered" evidence="1">
    <location>
        <begin position="608"/>
        <end position="627"/>
    </location>
</feature>
<dbReference type="EMBL" id="JAESHT010000027">
    <property type="protein sequence ID" value="MBL3675480.1"/>
    <property type="molecule type" value="Genomic_DNA"/>
</dbReference>
<keyword evidence="2" id="KW-0812">Transmembrane</keyword>
<dbReference type="Proteomes" id="UP000644749">
    <property type="component" value="Unassembled WGS sequence"/>
</dbReference>
<evidence type="ECO:0000259" key="3">
    <source>
        <dbReference type="Pfam" id="PF00882"/>
    </source>
</evidence>
<proteinExistence type="predicted"/>
<comment type="caution">
    <text evidence="4">The sequence shown here is derived from an EMBL/GenBank/DDBJ whole genome shotgun (WGS) entry which is preliminary data.</text>
</comment>
<feature type="compositionally biased region" description="Polar residues" evidence="1">
    <location>
        <begin position="613"/>
        <end position="622"/>
    </location>
</feature>
<keyword evidence="2" id="KW-0472">Membrane</keyword>
<dbReference type="Pfam" id="PF00882">
    <property type="entry name" value="Zn_dep_PLPC"/>
    <property type="match status" value="1"/>
</dbReference>
<reference evidence="4 5" key="1">
    <citation type="submission" date="2021-01" db="EMBL/GenBank/DDBJ databases">
        <title>011410 draft genome.</title>
        <authorList>
            <person name="Lang L."/>
        </authorList>
    </citation>
    <scope>NUCLEOTIDE SEQUENCE [LARGE SCALE GENOMIC DNA]</scope>
    <source>
        <strain evidence="4 5">KCTC 42845</strain>
    </source>
</reference>
<protein>
    <submittedName>
        <fullName evidence="4">Zinc dependent phospholipase C family protein</fullName>
    </submittedName>
</protein>
<evidence type="ECO:0000256" key="2">
    <source>
        <dbReference type="SAM" id="Phobius"/>
    </source>
</evidence>
<keyword evidence="5" id="KW-1185">Reference proteome</keyword>